<sequence>MFEDWELIESSFAMQYPTKDLYDDKMDWIEFTTLLAGIMPDTPLGNIISIRAEDDADTLEHFSEEQHRIRDEWRDKQTQRMIESMSKEEVMKEVRSMFLDMCR</sequence>
<accession>A0AB36B0R5</accession>
<dbReference type="RefSeq" id="WP_161128930.1">
    <property type="nucleotide sequence ID" value="NZ_JAJTIK010000005.1"/>
</dbReference>
<comment type="caution">
    <text evidence="1">The sequence shown here is derived from an EMBL/GenBank/DDBJ whole genome shotgun (WGS) entry which is preliminary data.</text>
</comment>
<dbReference type="AlphaFoldDB" id="A0AB36B0R5"/>
<evidence type="ECO:0000313" key="1">
    <source>
        <dbReference type="EMBL" id="MZH54461.1"/>
    </source>
</evidence>
<evidence type="ECO:0008006" key="3">
    <source>
        <dbReference type="Google" id="ProtNLM"/>
    </source>
</evidence>
<protein>
    <recommendedName>
        <fullName evidence="3">Bacteriophage Gp15 protein</fullName>
    </recommendedName>
</protein>
<reference evidence="1" key="1">
    <citation type="journal article" date="2019" name="Nat. Med.">
        <title>A library of human gut bacterial isolates paired with longitudinal multiomics data enables mechanistic microbiome research.</title>
        <authorList>
            <person name="Poyet M."/>
            <person name="Groussin M."/>
            <person name="Gibbons S.M."/>
            <person name="Avila-Pacheco J."/>
            <person name="Jiang X."/>
            <person name="Kearney S.M."/>
            <person name="Perrotta A.R."/>
            <person name="Berdy B."/>
            <person name="Zhao S."/>
            <person name="Lieberman T.D."/>
            <person name="Swanson P.K."/>
            <person name="Smith M."/>
            <person name="Roesemann S."/>
            <person name="Alexander J.E."/>
            <person name="Rich S.A."/>
            <person name="Livny J."/>
            <person name="Vlamakis H."/>
            <person name="Clish C."/>
            <person name="Bullock K."/>
            <person name="Deik A."/>
            <person name="Scott J."/>
            <person name="Pierce K.A."/>
            <person name="Xavier R.J."/>
            <person name="Alm E.J."/>
        </authorList>
    </citation>
    <scope>NUCLEOTIDE SEQUENCE</scope>
    <source>
        <strain evidence="1">BIOML-A12</strain>
    </source>
</reference>
<dbReference type="Proteomes" id="UP000604383">
    <property type="component" value="Unassembled WGS sequence"/>
</dbReference>
<dbReference type="EMBL" id="WWTN01000002">
    <property type="protein sequence ID" value="MZH54461.1"/>
    <property type="molecule type" value="Genomic_DNA"/>
</dbReference>
<proteinExistence type="predicted"/>
<dbReference type="InterPro" id="IPR009660">
    <property type="entry name" value="Phage_A500_Gp15"/>
</dbReference>
<organism evidence="1 2">
    <name type="scientific">Clostridium innocuum</name>
    <dbReference type="NCBI Taxonomy" id="1522"/>
    <lineage>
        <taxon>Bacteria</taxon>
        <taxon>Bacillati</taxon>
        <taxon>Bacillota</taxon>
        <taxon>Clostridia</taxon>
        <taxon>Eubacteriales</taxon>
        <taxon>Clostridiaceae</taxon>
        <taxon>Clostridium</taxon>
    </lineage>
</organism>
<gene>
    <name evidence="1" type="ORF">GT664_01535</name>
</gene>
<name>A0AB36B0R5_CLOIN</name>
<evidence type="ECO:0000313" key="2">
    <source>
        <dbReference type="Proteomes" id="UP000604383"/>
    </source>
</evidence>
<dbReference type="Pfam" id="PF06854">
    <property type="entry name" value="Phage_Gp15"/>
    <property type="match status" value="1"/>
</dbReference>